<dbReference type="InterPro" id="IPR026059">
    <property type="entry name" value="Rab3GAP2"/>
</dbReference>
<reference evidence="9" key="1">
    <citation type="submission" date="2025-08" db="UniProtKB">
        <authorList>
            <consortium name="RefSeq"/>
        </authorList>
    </citation>
    <scope>IDENTIFICATION</scope>
</reference>
<accession>A0ABM0JIL8</accession>
<dbReference type="RefSeq" id="XP_005094482.3">
    <property type="nucleotide sequence ID" value="XM_005094425.3"/>
</dbReference>
<feature type="compositionally biased region" description="Acidic residues" evidence="5">
    <location>
        <begin position="997"/>
        <end position="1007"/>
    </location>
</feature>
<gene>
    <name evidence="9" type="primary">LOC101861108</name>
</gene>
<evidence type="ECO:0000313" key="8">
    <source>
        <dbReference type="Proteomes" id="UP000694888"/>
    </source>
</evidence>
<feature type="domain" description="Rab3-GAP regulatory subunit N-terminal" evidence="6">
    <location>
        <begin position="79"/>
        <end position="493"/>
    </location>
</feature>
<evidence type="ECO:0000313" key="9">
    <source>
        <dbReference type="RefSeq" id="XP_005094482.3"/>
    </source>
</evidence>
<feature type="region of interest" description="Disordered" evidence="5">
    <location>
        <begin position="996"/>
        <end position="1042"/>
    </location>
</feature>
<feature type="region of interest" description="Disordered" evidence="5">
    <location>
        <begin position="23"/>
        <end position="44"/>
    </location>
</feature>
<evidence type="ECO:0000256" key="5">
    <source>
        <dbReference type="SAM" id="MobiDB-lite"/>
    </source>
</evidence>
<feature type="region of interest" description="Disordered" evidence="5">
    <location>
        <begin position="876"/>
        <end position="904"/>
    </location>
</feature>
<feature type="compositionally biased region" description="Basic and acidic residues" evidence="5">
    <location>
        <begin position="1008"/>
        <end position="1026"/>
    </location>
</feature>
<evidence type="ECO:0000259" key="6">
    <source>
        <dbReference type="Pfam" id="PF14655"/>
    </source>
</evidence>
<dbReference type="InterPro" id="IPR029257">
    <property type="entry name" value="RAB3GAP2_C"/>
</dbReference>
<keyword evidence="8" id="KW-1185">Reference proteome</keyword>
<evidence type="ECO:0000256" key="3">
    <source>
        <dbReference type="ARBA" id="ARBA00022468"/>
    </source>
</evidence>
<proteinExistence type="inferred from homology"/>
<protein>
    <submittedName>
        <fullName evidence="9">Rab3 GTPase-activating protein non-catalytic subunit</fullName>
    </submittedName>
</protein>
<evidence type="ECO:0000256" key="2">
    <source>
        <dbReference type="ARBA" id="ARBA00008153"/>
    </source>
</evidence>
<keyword evidence="3" id="KW-0343">GTPase activation</keyword>
<dbReference type="GeneID" id="101861108"/>
<sequence>MSCQLSAISKFHDISTVRNFFFPSPSKESTPNRDEGGEDSVSTSMNEDWNAAWGFDDEKVMVQEAEVGDGSCEHDHNKWLQSCLVSLSPTNDVLAIAHGSKICIMTQKWDAKNKGEEIDTRLMPVWEANLGLDEKETITAVLCLPLASQKRSTQGGPDWTCIIVGFSSGYVRMYSQTGVLLLSQLLHLEKVERLKCRTYAPPRFLGMAETHDELLIMYTKAIVSIDGFSLIQTLRACRNQVARATASGTENLLQPPPLAYKKWSLGDQERVGDYVACGVVCANPFDQLKAASMLGGMKAAVKTSPPAMSVFLTSGSGPYVGFFYAIEGFAQPILSEVAIAMANKIKSALLSAASGWLGFGGKAKEEKEKPPKIEPATPLPLRFGLPDKRRCGEMIILSPNNNFAATTDSFGRIILIDVQRGMAVRMWKGYRDAQLGWIEVKEESVEPGKNNDHYRLAQFLIIYAPRRGILEVWLAAHGPRVAAFNVSKSCRLVCPCYGMMGLNNVTCRGVRSRVFQCALIDPDGVIKTIDIPFHLALSDKSSKRARDLHLLKKLKTFLKESSEDREGLQETIIELLLDLKVSSIAHQAIERVLSTRYLPVKVMQNIVRASIKRLEARGDETLDLDSRMMLKFCKAQRSLLALYASVQKLNSGQIEENRLSASEILTDVLRNSSREAAMVLKTLLRLDALTTPPSPERQPSRVTFNDDRQPIAATSFLHAFSYRSLFSTEEDPASASPPSGKLTQITISKEATEERRLALAEFLFGGCLRGTCQAPELVSVIQESGLPPDQLMNLLLLHWLSESGRSVSSLGSLYELVKSITAMTDVNEVVVDSNEFSAWWTRVRNMCSQSVNCRAAYLAVLVCKAVAAHALGVVPKEKDPDADSASSTSDDNEAGDGTKLSSDLSLDSQDWETVTVDMESWEVLLKQCEDVLAITTLLNIHTEEVAGSAGSEQITVSVSKLLQSGKGSVPEVIARYVVQQHLNPASLFYNYHSQENVEPDDGEEQSGDGDKEKKAGDQNEAAKNEEDSLSEESMEEKIRDMSQSDRVKYQLEELRQRFPHSLHNDVLLANCCWEYAVGWNKNPEKTQNLELSLEFLRLVHNAVLRQGVSSLLWHMFVRKKVSAAAHLMEKVGKPPKDRLCRKEVHISDTALVTFISLCSDFVEIIMDANCEANEVPVCNMEPAWQKVQGPASLLELAIDQKATNYGLLKVHQHLLKIMSAMLTLGIKSVKVLSLFDNKGRAALFKELHSHPLLPNQKVEHELFLARRSFLCKVITYAVGTIDPPPEHTPGQPTMGTSPPVYKRQRSLFPNAFKWPQEVLALAKDFGLDLDYLKRHHVCELYSYGHDRLAEEAMNTVNDQEEMGLQLMNMAGKRLAYEIFKRDIDKNFQHLAGMSPTLTRWMKTLDLNTLHFPLVPLSNTVLLAEQAAARLNESSVHHELSQELFEQTKMVSDFQEP</sequence>
<keyword evidence="4" id="KW-0963">Cytoplasm</keyword>
<name>A0ABM0JIL8_APLCA</name>
<dbReference type="Pfam" id="PF14656">
    <property type="entry name" value="RAB3GAP2_C"/>
    <property type="match status" value="1"/>
</dbReference>
<feature type="domain" description="Rab3GAP regulatory subunit C-terminal" evidence="7">
    <location>
        <begin position="790"/>
        <end position="1430"/>
    </location>
</feature>
<dbReference type="Pfam" id="PF14655">
    <property type="entry name" value="RAB3GAP2_N"/>
    <property type="match status" value="1"/>
</dbReference>
<evidence type="ECO:0000256" key="4">
    <source>
        <dbReference type="ARBA" id="ARBA00022490"/>
    </source>
</evidence>
<dbReference type="PANTHER" id="PTHR12472:SF0">
    <property type="entry name" value="RAB3 GTPASE-ACTIVATING PROTEIN NON-CATALYTIC SUBUNIT"/>
    <property type="match status" value="1"/>
</dbReference>
<comment type="subcellular location">
    <subcellularLocation>
        <location evidence="1">Cytoplasm</location>
    </subcellularLocation>
</comment>
<dbReference type="Proteomes" id="UP000694888">
    <property type="component" value="Unplaced"/>
</dbReference>
<dbReference type="PANTHER" id="PTHR12472">
    <property type="entry name" value="RAB3-GAP REGULATORY DOMAIN"/>
    <property type="match status" value="1"/>
</dbReference>
<organism evidence="8 9">
    <name type="scientific">Aplysia californica</name>
    <name type="common">California sea hare</name>
    <dbReference type="NCBI Taxonomy" id="6500"/>
    <lineage>
        <taxon>Eukaryota</taxon>
        <taxon>Metazoa</taxon>
        <taxon>Spiralia</taxon>
        <taxon>Lophotrochozoa</taxon>
        <taxon>Mollusca</taxon>
        <taxon>Gastropoda</taxon>
        <taxon>Heterobranchia</taxon>
        <taxon>Euthyneura</taxon>
        <taxon>Tectipleura</taxon>
        <taxon>Aplysiida</taxon>
        <taxon>Aplysioidea</taxon>
        <taxon>Aplysiidae</taxon>
        <taxon>Aplysia</taxon>
    </lineage>
</organism>
<dbReference type="InterPro" id="IPR032839">
    <property type="entry name" value="RAB3GAP_N"/>
</dbReference>
<evidence type="ECO:0000259" key="7">
    <source>
        <dbReference type="Pfam" id="PF14656"/>
    </source>
</evidence>
<evidence type="ECO:0000256" key="1">
    <source>
        <dbReference type="ARBA" id="ARBA00004496"/>
    </source>
</evidence>
<comment type="similarity">
    <text evidence="2">Belongs to the Rab3-GAP regulatory subunit family.</text>
</comment>